<evidence type="ECO:0000256" key="2">
    <source>
        <dbReference type="SAM" id="Phobius"/>
    </source>
</evidence>
<keyword evidence="4" id="KW-1185">Reference proteome</keyword>
<dbReference type="HOGENOM" id="CLU_952713_0_0_5"/>
<dbReference type="SUPFAM" id="SSF50156">
    <property type="entry name" value="PDZ domain-like"/>
    <property type="match status" value="1"/>
</dbReference>
<keyword evidence="2" id="KW-0472">Membrane</keyword>
<name>D5BS11_PUNMI</name>
<feature type="transmembrane region" description="Helical" evidence="2">
    <location>
        <begin position="200"/>
        <end position="224"/>
    </location>
</feature>
<dbReference type="EMBL" id="CP001751">
    <property type="protein sequence ID" value="ADE39058.1"/>
    <property type="molecule type" value="Genomic_DNA"/>
</dbReference>
<proteinExistence type="predicted"/>
<dbReference type="STRING" id="488538.SAR116_0815"/>
<keyword evidence="2" id="KW-1133">Transmembrane helix</keyword>
<evidence type="ECO:0000256" key="1">
    <source>
        <dbReference type="SAM" id="MobiDB-lite"/>
    </source>
</evidence>
<evidence type="ECO:0000313" key="3">
    <source>
        <dbReference type="EMBL" id="ADE39058.1"/>
    </source>
</evidence>
<protein>
    <recommendedName>
        <fullName evidence="5">PDZ domain-containing protein</fullName>
    </recommendedName>
</protein>
<dbReference type="KEGG" id="apb:SAR116_0815"/>
<keyword evidence="2" id="KW-0812">Transmembrane</keyword>
<evidence type="ECO:0008006" key="5">
    <source>
        <dbReference type="Google" id="ProtNLM"/>
    </source>
</evidence>
<dbReference type="Proteomes" id="UP000007460">
    <property type="component" value="Chromosome"/>
</dbReference>
<gene>
    <name evidence="3" type="ordered locus">SAR116_0815</name>
</gene>
<evidence type="ECO:0000313" key="4">
    <source>
        <dbReference type="Proteomes" id="UP000007460"/>
    </source>
</evidence>
<accession>D5BS11</accession>
<dbReference type="eggNOG" id="ENOG503380F">
    <property type="taxonomic scope" value="Bacteria"/>
</dbReference>
<dbReference type="RefSeq" id="WP_013045687.1">
    <property type="nucleotide sequence ID" value="NC_014010.1"/>
</dbReference>
<sequence length="292" mass="32916">MNENNTSTGRNQSGSSPDGAIPKSAFGYETSPNPDTVSDAGAANPQNNAPRNSFLSISEIGTISRSRTLRLQNGDAIVAVDAKPYHGDIDTFLDILFDIEDGKSVMLTIWRKGVIYNIIVRGPLGCTLEYAKPDISEAINNDFKEADIGHPDDYSTFEVLRDIKRKTEVIDTRPSDLIMFIPAIWLMQNRLWEALLAVTLIYGVTLSVHWVLFVIAYILLSLYFKKAQVPLRRSFSLFKERQMWLIIAGRSIREVQEICRKIDPKCDFIDSEVGPVLPDEAPAKKRRRPRKK</sequence>
<feature type="region of interest" description="Disordered" evidence="1">
    <location>
        <begin position="273"/>
        <end position="292"/>
    </location>
</feature>
<dbReference type="OrthoDB" id="7830113at2"/>
<dbReference type="InterPro" id="IPR036034">
    <property type="entry name" value="PDZ_sf"/>
</dbReference>
<organism evidence="3 4">
    <name type="scientific">Puniceispirillum marinum (strain IMCC1322)</name>
    <dbReference type="NCBI Taxonomy" id="488538"/>
    <lineage>
        <taxon>Bacteria</taxon>
        <taxon>Pseudomonadati</taxon>
        <taxon>Pseudomonadota</taxon>
        <taxon>Alphaproteobacteria</taxon>
        <taxon>Candidatus Puniceispirillales</taxon>
        <taxon>Candidatus Puniceispirillaceae</taxon>
        <taxon>Candidatus Puniceispirillum</taxon>
    </lineage>
</organism>
<feature type="compositionally biased region" description="Polar residues" evidence="1">
    <location>
        <begin position="1"/>
        <end position="16"/>
    </location>
</feature>
<feature type="region of interest" description="Disordered" evidence="1">
    <location>
        <begin position="1"/>
        <end position="51"/>
    </location>
</feature>
<reference evidence="3 4" key="1">
    <citation type="journal article" date="2010" name="J. Bacteriol.">
        <title>Complete genome sequence of "Candidatus Puniceispirillum marinum" IMCC1322, a representative of the SAR116 clade in the Alphaproteobacteria.</title>
        <authorList>
            <person name="Oh H.M."/>
            <person name="Kwon K.K."/>
            <person name="Kang I."/>
            <person name="Kang S.G."/>
            <person name="Lee J.H."/>
            <person name="Kim S.J."/>
            <person name="Cho J.C."/>
        </authorList>
    </citation>
    <scope>NUCLEOTIDE SEQUENCE [LARGE SCALE GENOMIC DNA]</scope>
    <source>
        <strain evidence="3 4">IMCC1322</strain>
    </source>
</reference>
<dbReference type="AlphaFoldDB" id="D5BS11"/>